<dbReference type="AlphaFoldDB" id="A0A8J6PD87"/>
<evidence type="ECO:0000313" key="2">
    <source>
        <dbReference type="EMBL" id="MBC9811120.1"/>
    </source>
</evidence>
<dbReference type="GO" id="GO:0005506">
    <property type="term" value="F:iron ion binding"/>
    <property type="evidence" value="ECO:0007669"/>
    <property type="project" value="UniProtKB-ARBA"/>
</dbReference>
<comment type="caution">
    <text evidence="2">The sequence shown here is derived from an EMBL/GenBank/DDBJ whole genome shotgun (WGS) entry which is preliminary data.</text>
</comment>
<dbReference type="InterPro" id="IPR008775">
    <property type="entry name" value="Phytyl_CoA_dOase-like"/>
</dbReference>
<dbReference type="PANTHER" id="PTHR20883">
    <property type="entry name" value="PHYTANOYL-COA DIOXYGENASE DOMAIN CONTAINING 1"/>
    <property type="match status" value="1"/>
</dbReference>
<dbReference type="GO" id="GO:0016706">
    <property type="term" value="F:2-oxoglutarate-dependent dioxygenase activity"/>
    <property type="evidence" value="ECO:0007669"/>
    <property type="project" value="UniProtKB-ARBA"/>
</dbReference>
<dbReference type="SUPFAM" id="SSF51197">
    <property type="entry name" value="Clavaminate synthase-like"/>
    <property type="match status" value="1"/>
</dbReference>
<dbReference type="Proteomes" id="UP000652681">
    <property type="component" value="Unassembled WGS sequence"/>
</dbReference>
<name>A0A8J6PD87_9FLAO</name>
<sequence>MRRIFNSDELETKFRQYGFVCVQLFTPDEFTDIKNFYANEYHNELHGFHSSLHLKNEEIKAKTYEYLNATLGQKVNDLLFDYRLVTASFVVKEPGNNSEVIAHQDWSLVDERKYVFLNAWTPLEDLTKENGVIQLIPGTHKLPITYRGTGIEDPLKQLRDQSGTFLKRLLQPFFLKKGQVLIYDARIIHQSPANVSQTRRIACALGFIPQDAQLIHYSYNRDKNRILKLTVKDIFFVKYSVYSQIIPQEVILEEQIDHSIMCKILDRKDILRTQPVLERIRRSIGL</sequence>
<dbReference type="RefSeq" id="WP_163492399.1">
    <property type="nucleotide sequence ID" value="NZ_JACVEL010000001.1"/>
</dbReference>
<dbReference type="PANTHER" id="PTHR20883:SF48">
    <property type="entry name" value="ECTOINE DIOXYGENASE"/>
    <property type="match status" value="1"/>
</dbReference>
<dbReference type="EMBL" id="JACVEL010000001">
    <property type="protein sequence ID" value="MBC9811120.1"/>
    <property type="molecule type" value="Genomic_DNA"/>
</dbReference>
<evidence type="ECO:0000256" key="1">
    <source>
        <dbReference type="ARBA" id="ARBA00001954"/>
    </source>
</evidence>
<organism evidence="2 3">
    <name type="scientific">Taishania pollutisoli</name>
    <dbReference type="NCBI Taxonomy" id="2766479"/>
    <lineage>
        <taxon>Bacteria</taxon>
        <taxon>Pseudomonadati</taxon>
        <taxon>Bacteroidota</taxon>
        <taxon>Flavobacteriia</taxon>
        <taxon>Flavobacteriales</taxon>
        <taxon>Crocinitomicaceae</taxon>
        <taxon>Taishania</taxon>
    </lineage>
</organism>
<keyword evidence="3" id="KW-1185">Reference proteome</keyword>
<reference evidence="2" key="1">
    <citation type="submission" date="2020-09" db="EMBL/GenBank/DDBJ databases">
        <title>Taishania pollutisoli gen. nov., sp. nov., Isolated from Tetrabromobisphenol A-Contaminated Soil.</title>
        <authorList>
            <person name="Chen Q."/>
        </authorList>
    </citation>
    <scope>NUCLEOTIDE SEQUENCE</scope>
    <source>
        <strain evidence="2">CZZ-1</strain>
    </source>
</reference>
<dbReference type="Gene3D" id="2.60.120.620">
    <property type="entry name" value="q2cbj1_9rhob like domain"/>
    <property type="match status" value="1"/>
</dbReference>
<proteinExistence type="predicted"/>
<comment type="cofactor">
    <cofactor evidence="1">
        <name>Fe(2+)</name>
        <dbReference type="ChEBI" id="CHEBI:29033"/>
    </cofactor>
</comment>
<keyword evidence="2" id="KW-0223">Dioxygenase</keyword>
<accession>A0A8J6PD87</accession>
<gene>
    <name evidence="2" type="ORF">H9Y05_01415</name>
</gene>
<dbReference type="Pfam" id="PF05721">
    <property type="entry name" value="PhyH"/>
    <property type="match status" value="1"/>
</dbReference>
<evidence type="ECO:0000313" key="3">
    <source>
        <dbReference type="Proteomes" id="UP000652681"/>
    </source>
</evidence>
<protein>
    <submittedName>
        <fullName evidence="2">Phytanoyl-CoA dioxygenase family protein</fullName>
    </submittedName>
</protein>
<keyword evidence="2" id="KW-0560">Oxidoreductase</keyword>